<evidence type="ECO:0000256" key="1">
    <source>
        <dbReference type="ARBA" id="ARBA00004196"/>
    </source>
</evidence>
<keyword evidence="2" id="KW-0201">Cytochrome c-type biogenesis</keyword>
<protein>
    <submittedName>
        <fullName evidence="7">Redoxin family protein</fullName>
    </submittedName>
</protein>
<keyword evidence="4" id="KW-0676">Redox-active center</keyword>
<feature type="chain" id="PRO_5037930316" evidence="5">
    <location>
        <begin position="22"/>
        <end position="184"/>
    </location>
</feature>
<dbReference type="RefSeq" id="WP_211634482.1">
    <property type="nucleotide sequence ID" value="NZ_CP073100.1"/>
</dbReference>
<proteinExistence type="predicted"/>
<evidence type="ECO:0000256" key="5">
    <source>
        <dbReference type="SAM" id="SignalP"/>
    </source>
</evidence>
<dbReference type="SUPFAM" id="SSF52833">
    <property type="entry name" value="Thioredoxin-like"/>
    <property type="match status" value="1"/>
</dbReference>
<dbReference type="GO" id="GO:0017004">
    <property type="term" value="P:cytochrome complex assembly"/>
    <property type="evidence" value="ECO:0007669"/>
    <property type="project" value="UniProtKB-KW"/>
</dbReference>
<dbReference type="GO" id="GO:0016491">
    <property type="term" value="F:oxidoreductase activity"/>
    <property type="evidence" value="ECO:0007669"/>
    <property type="project" value="InterPro"/>
</dbReference>
<keyword evidence="5" id="KW-0732">Signal</keyword>
<reference evidence="7" key="1">
    <citation type="submission" date="2021-04" db="EMBL/GenBank/DDBJ databases">
        <title>Luteolibacter sp. 32A isolated from the skin of an Anderson's salamander (Ambystoma andersonii).</title>
        <authorList>
            <person name="Spergser J."/>
            <person name="Busse H.-J."/>
        </authorList>
    </citation>
    <scope>NUCLEOTIDE SEQUENCE</scope>
    <source>
        <strain evidence="7">32A</strain>
    </source>
</reference>
<dbReference type="InterPro" id="IPR013740">
    <property type="entry name" value="Redoxin"/>
</dbReference>
<evidence type="ECO:0000256" key="2">
    <source>
        <dbReference type="ARBA" id="ARBA00022748"/>
    </source>
</evidence>
<name>A0A975PGW1_9BACT</name>
<evidence type="ECO:0000256" key="4">
    <source>
        <dbReference type="ARBA" id="ARBA00023284"/>
    </source>
</evidence>
<evidence type="ECO:0000256" key="3">
    <source>
        <dbReference type="ARBA" id="ARBA00023157"/>
    </source>
</evidence>
<feature type="domain" description="Thioredoxin" evidence="6">
    <location>
        <begin position="13"/>
        <end position="167"/>
    </location>
</feature>
<evidence type="ECO:0000259" key="6">
    <source>
        <dbReference type="PROSITE" id="PS51352"/>
    </source>
</evidence>
<dbReference type="Pfam" id="PF08534">
    <property type="entry name" value="Redoxin"/>
    <property type="match status" value="1"/>
</dbReference>
<evidence type="ECO:0000313" key="7">
    <source>
        <dbReference type="EMBL" id="QUE53138.1"/>
    </source>
</evidence>
<dbReference type="AlphaFoldDB" id="A0A975PGW1"/>
<dbReference type="EMBL" id="CP073100">
    <property type="protein sequence ID" value="QUE53138.1"/>
    <property type="molecule type" value="Genomic_DNA"/>
</dbReference>
<comment type="subcellular location">
    <subcellularLocation>
        <location evidence="1">Cell envelope</location>
    </subcellularLocation>
</comment>
<dbReference type="GO" id="GO:0030313">
    <property type="term" value="C:cell envelope"/>
    <property type="evidence" value="ECO:0007669"/>
    <property type="project" value="UniProtKB-SubCell"/>
</dbReference>
<dbReference type="InterPro" id="IPR013766">
    <property type="entry name" value="Thioredoxin_domain"/>
</dbReference>
<keyword evidence="8" id="KW-1185">Reference proteome</keyword>
<dbReference type="PANTHER" id="PTHR42852">
    <property type="entry name" value="THIOL:DISULFIDE INTERCHANGE PROTEIN DSBE"/>
    <property type="match status" value="1"/>
</dbReference>
<organism evidence="7 8">
    <name type="scientific">Luteolibacter ambystomatis</name>
    <dbReference type="NCBI Taxonomy" id="2824561"/>
    <lineage>
        <taxon>Bacteria</taxon>
        <taxon>Pseudomonadati</taxon>
        <taxon>Verrucomicrobiota</taxon>
        <taxon>Verrucomicrobiia</taxon>
        <taxon>Verrucomicrobiales</taxon>
        <taxon>Verrucomicrobiaceae</taxon>
        <taxon>Luteolibacter</taxon>
    </lineage>
</organism>
<evidence type="ECO:0000313" key="8">
    <source>
        <dbReference type="Proteomes" id="UP000676169"/>
    </source>
</evidence>
<gene>
    <name evidence="7" type="ORF">KBB96_09620</name>
</gene>
<keyword evidence="3" id="KW-1015">Disulfide bond</keyword>
<dbReference type="InterPro" id="IPR050553">
    <property type="entry name" value="Thioredoxin_ResA/DsbE_sf"/>
</dbReference>
<dbReference type="Gene3D" id="3.40.30.10">
    <property type="entry name" value="Glutaredoxin"/>
    <property type="match status" value="1"/>
</dbReference>
<feature type="signal peptide" evidence="5">
    <location>
        <begin position="1"/>
        <end position="21"/>
    </location>
</feature>
<dbReference type="KEGG" id="lamb:KBB96_09620"/>
<dbReference type="PROSITE" id="PS51352">
    <property type="entry name" value="THIOREDOXIN_2"/>
    <property type="match status" value="1"/>
</dbReference>
<sequence length="184" mass="19803">MKTKLLSLFVAAAALGSNALALTSGDPVEIDAVNRGRKVQGDVPKAWEPGKVYVLECWATWCGPCVAAIPHVDGLYDKYKDKGLRVIGMNVWEDDKGTVEKFVKGKGEGMSYPVVFTGDKGSAFSKKWLIPAKATGIPFAFVVKDGKLLFTTHPANLNDQMIEGLLAGGAKQDEIVKSMSAKKE</sequence>
<dbReference type="PANTHER" id="PTHR42852:SF6">
    <property type="entry name" value="THIOL:DISULFIDE INTERCHANGE PROTEIN DSBE"/>
    <property type="match status" value="1"/>
</dbReference>
<accession>A0A975PGW1</accession>
<dbReference type="CDD" id="cd02966">
    <property type="entry name" value="TlpA_like_family"/>
    <property type="match status" value="1"/>
</dbReference>
<dbReference type="InterPro" id="IPR036249">
    <property type="entry name" value="Thioredoxin-like_sf"/>
</dbReference>
<dbReference type="Proteomes" id="UP000676169">
    <property type="component" value="Chromosome"/>
</dbReference>